<evidence type="ECO:0000313" key="2">
    <source>
        <dbReference type="EMBL" id="KAK3881464.1"/>
    </source>
</evidence>
<feature type="compositionally biased region" description="Basic and acidic residues" evidence="1">
    <location>
        <begin position="52"/>
        <end position="66"/>
    </location>
</feature>
<sequence>MFSFSQLKGQVEATGLKGKEVECYVMQQQTYKRDERLMKRNKKRKRGLKSLNESEKQRRLESAKLEEEKEIELARISASAKSSSHISGDPRIFIKERGVFSLETAAELADNWVSARNAYPRTSSSHDKKTGRKEHATSEAISRTSKGPSSTVRWVS</sequence>
<evidence type="ECO:0000313" key="3">
    <source>
        <dbReference type="Proteomes" id="UP001286313"/>
    </source>
</evidence>
<gene>
    <name evidence="2" type="ORF">Pcinc_014120</name>
</gene>
<name>A0AAE1FX62_PETCI</name>
<keyword evidence="3" id="KW-1185">Reference proteome</keyword>
<feature type="compositionally biased region" description="Basic and acidic residues" evidence="1">
    <location>
        <begin position="124"/>
        <end position="137"/>
    </location>
</feature>
<comment type="caution">
    <text evidence="2">The sequence shown here is derived from an EMBL/GenBank/DDBJ whole genome shotgun (WGS) entry which is preliminary data.</text>
</comment>
<proteinExistence type="predicted"/>
<feature type="compositionally biased region" description="Basic residues" evidence="1">
    <location>
        <begin position="39"/>
        <end position="48"/>
    </location>
</feature>
<organism evidence="2 3">
    <name type="scientific">Petrolisthes cinctipes</name>
    <name type="common">Flat porcelain crab</name>
    <dbReference type="NCBI Taxonomy" id="88211"/>
    <lineage>
        <taxon>Eukaryota</taxon>
        <taxon>Metazoa</taxon>
        <taxon>Ecdysozoa</taxon>
        <taxon>Arthropoda</taxon>
        <taxon>Crustacea</taxon>
        <taxon>Multicrustacea</taxon>
        <taxon>Malacostraca</taxon>
        <taxon>Eumalacostraca</taxon>
        <taxon>Eucarida</taxon>
        <taxon>Decapoda</taxon>
        <taxon>Pleocyemata</taxon>
        <taxon>Anomura</taxon>
        <taxon>Galatheoidea</taxon>
        <taxon>Porcellanidae</taxon>
        <taxon>Petrolisthes</taxon>
    </lineage>
</organism>
<feature type="compositionally biased region" description="Polar residues" evidence="1">
    <location>
        <begin position="139"/>
        <end position="156"/>
    </location>
</feature>
<feature type="region of interest" description="Disordered" evidence="1">
    <location>
        <begin position="35"/>
        <end position="66"/>
    </location>
</feature>
<accession>A0AAE1FX62</accession>
<dbReference type="Proteomes" id="UP001286313">
    <property type="component" value="Unassembled WGS sequence"/>
</dbReference>
<dbReference type="AlphaFoldDB" id="A0AAE1FX62"/>
<dbReference type="EMBL" id="JAWQEG010001216">
    <property type="protein sequence ID" value="KAK3881464.1"/>
    <property type="molecule type" value="Genomic_DNA"/>
</dbReference>
<feature type="region of interest" description="Disordered" evidence="1">
    <location>
        <begin position="114"/>
        <end position="156"/>
    </location>
</feature>
<evidence type="ECO:0000256" key="1">
    <source>
        <dbReference type="SAM" id="MobiDB-lite"/>
    </source>
</evidence>
<protein>
    <submittedName>
        <fullName evidence="2">Uncharacterized protein</fullName>
    </submittedName>
</protein>
<reference evidence="2" key="1">
    <citation type="submission" date="2023-10" db="EMBL/GenBank/DDBJ databases">
        <title>Genome assemblies of two species of porcelain crab, Petrolisthes cinctipes and Petrolisthes manimaculis (Anomura: Porcellanidae).</title>
        <authorList>
            <person name="Angst P."/>
        </authorList>
    </citation>
    <scope>NUCLEOTIDE SEQUENCE</scope>
    <source>
        <strain evidence="2">PB745_01</strain>
        <tissue evidence="2">Gill</tissue>
    </source>
</reference>